<feature type="transmembrane region" description="Helical" evidence="1">
    <location>
        <begin position="67"/>
        <end position="89"/>
    </location>
</feature>
<dbReference type="EMBL" id="JABSTV010001253">
    <property type="protein sequence ID" value="KAH7944254.1"/>
    <property type="molecule type" value="Genomic_DNA"/>
</dbReference>
<keyword evidence="1" id="KW-0472">Membrane</keyword>
<reference evidence="2" key="2">
    <citation type="submission" date="2021-09" db="EMBL/GenBank/DDBJ databases">
        <authorList>
            <person name="Jia N."/>
            <person name="Wang J."/>
            <person name="Shi W."/>
            <person name="Du L."/>
            <person name="Sun Y."/>
            <person name="Zhan W."/>
            <person name="Jiang J."/>
            <person name="Wang Q."/>
            <person name="Zhang B."/>
            <person name="Ji P."/>
            <person name="Sakyi L.B."/>
            <person name="Cui X."/>
            <person name="Yuan T."/>
            <person name="Jiang B."/>
            <person name="Yang W."/>
            <person name="Lam T.T.-Y."/>
            <person name="Chang Q."/>
            <person name="Ding S."/>
            <person name="Wang X."/>
            <person name="Zhu J."/>
            <person name="Ruan X."/>
            <person name="Zhao L."/>
            <person name="Wei J."/>
            <person name="Que T."/>
            <person name="Du C."/>
            <person name="Cheng J."/>
            <person name="Dai P."/>
            <person name="Han X."/>
            <person name="Huang E."/>
            <person name="Gao Y."/>
            <person name="Liu J."/>
            <person name="Shao H."/>
            <person name="Ye R."/>
            <person name="Li L."/>
            <person name="Wei W."/>
            <person name="Wang X."/>
            <person name="Wang C."/>
            <person name="Huo Q."/>
            <person name="Li W."/>
            <person name="Guo W."/>
            <person name="Chen H."/>
            <person name="Chen S."/>
            <person name="Zhou L."/>
            <person name="Zhou L."/>
            <person name="Ni X."/>
            <person name="Tian J."/>
            <person name="Zhou Y."/>
            <person name="Sheng Y."/>
            <person name="Liu T."/>
            <person name="Pan Y."/>
            <person name="Xia L."/>
            <person name="Li J."/>
            <person name="Zhao F."/>
            <person name="Cao W."/>
        </authorList>
    </citation>
    <scope>NUCLEOTIDE SEQUENCE</scope>
    <source>
        <strain evidence="2">Rsan-2018</strain>
        <tissue evidence="2">Larvae</tissue>
    </source>
</reference>
<comment type="caution">
    <text evidence="2">The sequence shown here is derived from an EMBL/GenBank/DDBJ whole genome shotgun (WGS) entry which is preliminary data.</text>
</comment>
<evidence type="ECO:0000313" key="3">
    <source>
        <dbReference type="Proteomes" id="UP000821837"/>
    </source>
</evidence>
<name>A0A9D4PK21_RHISA</name>
<dbReference type="VEuPathDB" id="VectorBase:RSAN_053803"/>
<reference evidence="2" key="1">
    <citation type="journal article" date="2020" name="Cell">
        <title>Large-Scale Comparative Analyses of Tick Genomes Elucidate Their Genetic Diversity and Vector Capacities.</title>
        <authorList>
            <consortium name="Tick Genome and Microbiome Consortium (TIGMIC)"/>
            <person name="Jia N."/>
            <person name="Wang J."/>
            <person name="Shi W."/>
            <person name="Du L."/>
            <person name="Sun Y."/>
            <person name="Zhan W."/>
            <person name="Jiang J.F."/>
            <person name="Wang Q."/>
            <person name="Zhang B."/>
            <person name="Ji P."/>
            <person name="Bell-Sakyi L."/>
            <person name="Cui X.M."/>
            <person name="Yuan T.T."/>
            <person name="Jiang B.G."/>
            <person name="Yang W.F."/>
            <person name="Lam T.T."/>
            <person name="Chang Q.C."/>
            <person name="Ding S.J."/>
            <person name="Wang X.J."/>
            <person name="Zhu J.G."/>
            <person name="Ruan X.D."/>
            <person name="Zhao L."/>
            <person name="Wei J.T."/>
            <person name="Ye R.Z."/>
            <person name="Que T.C."/>
            <person name="Du C.H."/>
            <person name="Zhou Y.H."/>
            <person name="Cheng J.X."/>
            <person name="Dai P.F."/>
            <person name="Guo W.B."/>
            <person name="Han X.H."/>
            <person name="Huang E.J."/>
            <person name="Li L.F."/>
            <person name="Wei W."/>
            <person name="Gao Y.C."/>
            <person name="Liu J.Z."/>
            <person name="Shao H.Z."/>
            <person name="Wang X."/>
            <person name="Wang C.C."/>
            <person name="Yang T.C."/>
            <person name="Huo Q.B."/>
            <person name="Li W."/>
            <person name="Chen H.Y."/>
            <person name="Chen S.E."/>
            <person name="Zhou L.G."/>
            <person name="Ni X.B."/>
            <person name="Tian J.H."/>
            <person name="Sheng Y."/>
            <person name="Liu T."/>
            <person name="Pan Y.S."/>
            <person name="Xia L.Y."/>
            <person name="Li J."/>
            <person name="Zhao F."/>
            <person name="Cao W.C."/>
        </authorList>
    </citation>
    <scope>NUCLEOTIDE SEQUENCE</scope>
    <source>
        <strain evidence="2">Rsan-2018</strain>
    </source>
</reference>
<gene>
    <name evidence="2" type="ORF">HPB52_017647</name>
</gene>
<keyword evidence="1" id="KW-0812">Transmembrane</keyword>
<keyword evidence="3" id="KW-1185">Reference proteome</keyword>
<proteinExistence type="predicted"/>
<accession>A0A9D4PK21</accession>
<dbReference type="AlphaFoldDB" id="A0A9D4PK21"/>
<protein>
    <submittedName>
        <fullName evidence="2">Uncharacterized protein</fullName>
    </submittedName>
</protein>
<sequence length="547" mass="63395">MYPQPPAQQYAIAPEVGYQYGPQFVPPVNAPQIYYRPSDESMMLSSGSIRTTRPQNEEDDDAFPDEIIPLICCTILLLLVIMIVLLILVSNAYGNSEEDSGTGTGTPTYAKIKGGGRFTLICVFEFLTPNVWGPVHQCTDYVYIRMYNYEHHRTGDQKIEFTGKKLVNSIGLRLDWDTSAAYGHFFFAGDLQMRRAYLQFPQADLYMGMWGMTYVRLLESLWTIQEINRSIYEFVRTPLRSNINYTRFEGFAIINSIVRDNRGHHQANETYVYDIFKNPQYPILLPGWKFIHTMSIWPFWPVHLPLEKIVHVANFPDIFGVSTTNTTEEHNAIWYDASYVAPVNWVSPPNPIYRANDGTRGMLDIIAEFPYWKQLLNQSKVCFSVTTSINYATITSLPIDFHNELNVGWFNAVRFRRFNFTGINDGTKKLNVEDMDMHYEFENRSRSHMWVHRYAHGIVSVFIYDDAATLAPKIEQLLDAWPHDRCVVFDDIGEDSLEGNFTYFGPHDEVQQVRDVQRRLRRHDQEVRRHRVPGHVSPEGAQCTRRS</sequence>
<evidence type="ECO:0000313" key="2">
    <source>
        <dbReference type="EMBL" id="KAH7944254.1"/>
    </source>
</evidence>
<evidence type="ECO:0000256" key="1">
    <source>
        <dbReference type="SAM" id="Phobius"/>
    </source>
</evidence>
<organism evidence="2 3">
    <name type="scientific">Rhipicephalus sanguineus</name>
    <name type="common">Brown dog tick</name>
    <name type="synonym">Ixodes sanguineus</name>
    <dbReference type="NCBI Taxonomy" id="34632"/>
    <lineage>
        <taxon>Eukaryota</taxon>
        <taxon>Metazoa</taxon>
        <taxon>Ecdysozoa</taxon>
        <taxon>Arthropoda</taxon>
        <taxon>Chelicerata</taxon>
        <taxon>Arachnida</taxon>
        <taxon>Acari</taxon>
        <taxon>Parasitiformes</taxon>
        <taxon>Ixodida</taxon>
        <taxon>Ixodoidea</taxon>
        <taxon>Ixodidae</taxon>
        <taxon>Rhipicephalinae</taxon>
        <taxon>Rhipicephalus</taxon>
        <taxon>Rhipicephalus</taxon>
    </lineage>
</organism>
<keyword evidence="1" id="KW-1133">Transmembrane helix</keyword>
<dbReference type="Proteomes" id="UP000821837">
    <property type="component" value="Unassembled WGS sequence"/>
</dbReference>